<organism evidence="1 2">
    <name type="scientific">Lentithecium fluviatile CBS 122367</name>
    <dbReference type="NCBI Taxonomy" id="1168545"/>
    <lineage>
        <taxon>Eukaryota</taxon>
        <taxon>Fungi</taxon>
        <taxon>Dikarya</taxon>
        <taxon>Ascomycota</taxon>
        <taxon>Pezizomycotina</taxon>
        <taxon>Dothideomycetes</taxon>
        <taxon>Pleosporomycetidae</taxon>
        <taxon>Pleosporales</taxon>
        <taxon>Massarineae</taxon>
        <taxon>Lentitheciaceae</taxon>
        <taxon>Lentithecium</taxon>
    </lineage>
</organism>
<proteinExistence type="predicted"/>
<dbReference type="InterPro" id="IPR036291">
    <property type="entry name" value="NAD(P)-bd_dom_sf"/>
</dbReference>
<evidence type="ECO:0008006" key="3">
    <source>
        <dbReference type="Google" id="ProtNLM"/>
    </source>
</evidence>
<protein>
    <recommendedName>
        <fullName evidence="3">NAD(P)-binding protein</fullName>
    </recommendedName>
</protein>
<dbReference type="AlphaFoldDB" id="A0A6G1IDG1"/>
<feature type="non-terminal residue" evidence="1">
    <location>
        <position position="1"/>
    </location>
</feature>
<sequence>PLPSKSPHTPRIINITSSTGSVGLRLDRSNPFFWMKADPYRVSKAALNMVSACQVVEYGVRWWKVLLLCLGFTVSNLGPSNMVENGAR</sequence>
<feature type="non-terminal residue" evidence="1">
    <location>
        <position position="88"/>
    </location>
</feature>
<evidence type="ECO:0000313" key="1">
    <source>
        <dbReference type="EMBL" id="KAF2676070.1"/>
    </source>
</evidence>
<evidence type="ECO:0000313" key="2">
    <source>
        <dbReference type="Proteomes" id="UP000799291"/>
    </source>
</evidence>
<reference evidence="1" key="1">
    <citation type="journal article" date="2020" name="Stud. Mycol.">
        <title>101 Dothideomycetes genomes: a test case for predicting lifestyles and emergence of pathogens.</title>
        <authorList>
            <person name="Haridas S."/>
            <person name="Albert R."/>
            <person name="Binder M."/>
            <person name="Bloem J."/>
            <person name="Labutti K."/>
            <person name="Salamov A."/>
            <person name="Andreopoulos B."/>
            <person name="Baker S."/>
            <person name="Barry K."/>
            <person name="Bills G."/>
            <person name="Bluhm B."/>
            <person name="Cannon C."/>
            <person name="Castanera R."/>
            <person name="Culley D."/>
            <person name="Daum C."/>
            <person name="Ezra D."/>
            <person name="Gonzalez J."/>
            <person name="Henrissat B."/>
            <person name="Kuo A."/>
            <person name="Liang C."/>
            <person name="Lipzen A."/>
            <person name="Lutzoni F."/>
            <person name="Magnuson J."/>
            <person name="Mondo S."/>
            <person name="Nolan M."/>
            <person name="Ohm R."/>
            <person name="Pangilinan J."/>
            <person name="Park H.-J."/>
            <person name="Ramirez L."/>
            <person name="Alfaro M."/>
            <person name="Sun H."/>
            <person name="Tritt A."/>
            <person name="Yoshinaga Y."/>
            <person name="Zwiers L.-H."/>
            <person name="Turgeon B."/>
            <person name="Goodwin S."/>
            <person name="Spatafora J."/>
            <person name="Crous P."/>
            <person name="Grigoriev I."/>
        </authorList>
    </citation>
    <scope>NUCLEOTIDE SEQUENCE</scope>
    <source>
        <strain evidence="1">CBS 122367</strain>
    </source>
</reference>
<dbReference type="Gene3D" id="3.40.50.720">
    <property type="entry name" value="NAD(P)-binding Rossmann-like Domain"/>
    <property type="match status" value="1"/>
</dbReference>
<name>A0A6G1IDG1_9PLEO</name>
<dbReference type="Proteomes" id="UP000799291">
    <property type="component" value="Unassembled WGS sequence"/>
</dbReference>
<dbReference type="OrthoDB" id="191139at2759"/>
<dbReference type="SUPFAM" id="SSF51735">
    <property type="entry name" value="NAD(P)-binding Rossmann-fold domains"/>
    <property type="match status" value="1"/>
</dbReference>
<dbReference type="EMBL" id="MU005640">
    <property type="protein sequence ID" value="KAF2676070.1"/>
    <property type="molecule type" value="Genomic_DNA"/>
</dbReference>
<gene>
    <name evidence="1" type="ORF">K458DRAFT_241959</name>
</gene>
<keyword evidence="2" id="KW-1185">Reference proteome</keyword>
<accession>A0A6G1IDG1</accession>